<evidence type="ECO:0000256" key="5">
    <source>
        <dbReference type="ARBA" id="ARBA00022679"/>
    </source>
</evidence>
<dbReference type="CDD" id="cd14089">
    <property type="entry name" value="STKc_MAPKAPK"/>
    <property type="match status" value="1"/>
</dbReference>
<proteinExistence type="inferred from homology"/>
<dbReference type="InterPro" id="IPR017441">
    <property type="entry name" value="Protein_kinase_ATP_BS"/>
</dbReference>
<keyword evidence="3 12" id="KW-0723">Serine/threonine-protein kinase</keyword>
<dbReference type="PROSITE" id="PS50011">
    <property type="entry name" value="PROTEIN_KINASE_DOM"/>
    <property type="match status" value="1"/>
</dbReference>
<comment type="similarity">
    <text evidence="1">Belongs to the protein kinase superfamily. CAMK Ser/Thr protein kinase family.</text>
</comment>
<dbReference type="InterPro" id="IPR008271">
    <property type="entry name" value="Ser/Thr_kinase_AS"/>
</dbReference>
<dbReference type="PANTHER" id="PTHR24347">
    <property type="entry name" value="SERINE/THREONINE-PROTEIN KINASE"/>
    <property type="match status" value="1"/>
</dbReference>
<evidence type="ECO:0000313" key="16">
    <source>
        <dbReference type="Proteomes" id="UP000005207"/>
    </source>
</evidence>
<evidence type="ECO:0000256" key="9">
    <source>
        <dbReference type="ARBA" id="ARBA00047899"/>
    </source>
</evidence>
<dbReference type="FunFam" id="4.10.1170.10:FF:000001">
    <property type="entry name" value="MAP kinase-activated protein kinase 3"/>
    <property type="match status" value="1"/>
</dbReference>
<dbReference type="SUPFAM" id="SSF56112">
    <property type="entry name" value="Protein kinase-like (PK-like)"/>
    <property type="match status" value="1"/>
</dbReference>
<evidence type="ECO:0000256" key="3">
    <source>
        <dbReference type="ARBA" id="ARBA00022527"/>
    </source>
</evidence>
<dbReference type="EC" id="2.7.11.1" evidence="2"/>
<feature type="region of interest" description="Disordered" evidence="13">
    <location>
        <begin position="360"/>
        <end position="413"/>
    </location>
</feature>
<evidence type="ECO:0000256" key="7">
    <source>
        <dbReference type="ARBA" id="ARBA00022777"/>
    </source>
</evidence>
<dbReference type="GeneTree" id="ENSGT00940000154089"/>
<reference evidence="16" key="1">
    <citation type="submission" date="2012-01" db="EMBL/GenBank/DDBJ databases">
        <title>The Genome Sequence of Oreochromis niloticus (Nile Tilapia).</title>
        <authorList>
            <consortium name="Broad Institute Genome Assembly Team"/>
            <consortium name="Broad Institute Sequencing Platform"/>
            <person name="Di Palma F."/>
            <person name="Johnson J."/>
            <person name="Lander E.S."/>
            <person name="Lindblad-Toh K."/>
        </authorList>
    </citation>
    <scope>NUCLEOTIDE SEQUENCE [LARGE SCALE GENOMIC DNA]</scope>
</reference>
<feature type="binding site" evidence="11">
    <location>
        <position position="83"/>
    </location>
    <ligand>
        <name>ATP</name>
        <dbReference type="ChEBI" id="CHEBI:30616"/>
    </ligand>
</feature>
<protein>
    <recommendedName>
        <fullName evidence="2">non-specific serine/threonine protein kinase</fullName>
        <ecNumber evidence="2">2.7.11.1</ecNumber>
    </recommendedName>
</protein>
<evidence type="ECO:0000256" key="8">
    <source>
        <dbReference type="ARBA" id="ARBA00022840"/>
    </source>
</evidence>
<evidence type="ECO:0000256" key="12">
    <source>
        <dbReference type="RuleBase" id="RU000304"/>
    </source>
</evidence>
<dbReference type="AlphaFoldDB" id="A0A669D644"/>
<evidence type="ECO:0000256" key="11">
    <source>
        <dbReference type="PROSITE-ProRule" id="PRU10141"/>
    </source>
</evidence>
<dbReference type="SMART" id="SM00220">
    <property type="entry name" value="S_TKc"/>
    <property type="match status" value="1"/>
</dbReference>
<keyword evidence="8 11" id="KW-0067">ATP-binding</keyword>
<dbReference type="Gene3D" id="4.10.1170.10">
    <property type="entry name" value="MAP kinase activated protein kinase 2"/>
    <property type="match status" value="1"/>
</dbReference>
<dbReference type="Ensembl" id="ENSONIT00000054912.1">
    <property type="protein sequence ID" value="ENSONIP00000056048.1"/>
    <property type="gene ID" value="ENSONIG00000019029.2"/>
</dbReference>
<dbReference type="PROSITE" id="PS00108">
    <property type="entry name" value="PROTEIN_KINASE_ST"/>
    <property type="match status" value="1"/>
</dbReference>
<comment type="catalytic activity">
    <reaction evidence="9">
        <text>L-threonyl-[protein] + ATP = O-phospho-L-threonyl-[protein] + ADP + H(+)</text>
        <dbReference type="Rhea" id="RHEA:46608"/>
        <dbReference type="Rhea" id="RHEA-COMP:11060"/>
        <dbReference type="Rhea" id="RHEA-COMP:11605"/>
        <dbReference type="ChEBI" id="CHEBI:15378"/>
        <dbReference type="ChEBI" id="CHEBI:30013"/>
        <dbReference type="ChEBI" id="CHEBI:30616"/>
        <dbReference type="ChEBI" id="CHEBI:61977"/>
        <dbReference type="ChEBI" id="CHEBI:456216"/>
        <dbReference type="EC" id="2.7.11.1"/>
    </reaction>
</comment>
<organism evidence="15 16">
    <name type="scientific">Oreochromis niloticus</name>
    <name type="common">Nile tilapia</name>
    <name type="synonym">Tilapia nilotica</name>
    <dbReference type="NCBI Taxonomy" id="8128"/>
    <lineage>
        <taxon>Eukaryota</taxon>
        <taxon>Metazoa</taxon>
        <taxon>Chordata</taxon>
        <taxon>Craniata</taxon>
        <taxon>Vertebrata</taxon>
        <taxon>Euteleostomi</taxon>
        <taxon>Actinopterygii</taxon>
        <taxon>Neopterygii</taxon>
        <taxon>Teleostei</taxon>
        <taxon>Neoteleostei</taxon>
        <taxon>Acanthomorphata</taxon>
        <taxon>Ovalentaria</taxon>
        <taxon>Cichlomorphae</taxon>
        <taxon>Cichliformes</taxon>
        <taxon>Cichlidae</taxon>
        <taxon>African cichlids</taxon>
        <taxon>Pseudocrenilabrinae</taxon>
        <taxon>Oreochromini</taxon>
        <taxon>Oreochromis</taxon>
    </lineage>
</organism>
<name>A0A669D644_ORENI</name>
<dbReference type="Pfam" id="PF00069">
    <property type="entry name" value="Pkinase"/>
    <property type="match status" value="1"/>
</dbReference>
<feature type="region of interest" description="Disordered" evidence="13">
    <location>
        <begin position="1"/>
        <end position="29"/>
    </location>
</feature>
<sequence length="413" mass="46867">MDHYQEEQSVNPITAQHGTATNSDSNLGSGLTDLQPPAYFKLEFRRNAVTDDYKITSQVLGLGINGKVLECYCKKTGEKCALKILYDTPKARREVELHWRASGGPHIVRILSLYENMHHGKKCLLIVMECMEGGELFSRIQARGDQAFTEREVSEIMHDIGMAIEYLHHMDIAHRDVKPENLLYTTKESNATLKLTDFGFSKFVLFYLLLSPSPEVLGPEKYDKSCDMWSLGVIMYILLCGFPPFYSNTSQAISPGMKQRIRLGQYEFPNPEWADVSEEAKQLIIQLLKTDPSERMTIGQFMNHPWISQSMVVPQTPLYTSQVLTEDKELWEDVKEEMTSALATMRVDYDQVKIKDLDTSNNPLLKRRKRPVPPGADGVEEADRGDGDGSGVCNSQREVLFSEEHGNMITEEK</sequence>
<gene>
    <name evidence="15" type="primary">MAPKAPK3</name>
</gene>
<dbReference type="Proteomes" id="UP000005207">
    <property type="component" value="Linkage group LG5"/>
</dbReference>
<dbReference type="InterPro" id="IPR027442">
    <property type="entry name" value="MAPKAPK_C"/>
</dbReference>
<keyword evidence="5" id="KW-0808">Transferase</keyword>
<dbReference type="PROSITE" id="PS00107">
    <property type="entry name" value="PROTEIN_KINASE_ATP"/>
    <property type="match status" value="1"/>
</dbReference>
<comment type="catalytic activity">
    <reaction evidence="10">
        <text>L-seryl-[protein] + ATP = O-phospho-L-seryl-[protein] + ADP + H(+)</text>
        <dbReference type="Rhea" id="RHEA:17989"/>
        <dbReference type="Rhea" id="RHEA-COMP:9863"/>
        <dbReference type="Rhea" id="RHEA-COMP:11604"/>
        <dbReference type="ChEBI" id="CHEBI:15378"/>
        <dbReference type="ChEBI" id="CHEBI:29999"/>
        <dbReference type="ChEBI" id="CHEBI:30616"/>
        <dbReference type="ChEBI" id="CHEBI:83421"/>
        <dbReference type="ChEBI" id="CHEBI:456216"/>
        <dbReference type="EC" id="2.7.11.1"/>
    </reaction>
</comment>
<dbReference type="InterPro" id="IPR011009">
    <property type="entry name" value="Kinase-like_dom_sf"/>
</dbReference>
<evidence type="ECO:0000256" key="6">
    <source>
        <dbReference type="ARBA" id="ARBA00022741"/>
    </source>
</evidence>
<feature type="compositionally biased region" description="Basic and acidic residues" evidence="13">
    <location>
        <begin position="400"/>
        <end position="413"/>
    </location>
</feature>
<evidence type="ECO:0000256" key="1">
    <source>
        <dbReference type="ARBA" id="ARBA00006692"/>
    </source>
</evidence>
<reference evidence="15" key="3">
    <citation type="submission" date="2025-09" db="UniProtKB">
        <authorList>
            <consortium name="Ensembl"/>
        </authorList>
    </citation>
    <scope>IDENTIFICATION</scope>
</reference>
<evidence type="ECO:0000256" key="13">
    <source>
        <dbReference type="SAM" id="MobiDB-lite"/>
    </source>
</evidence>
<feature type="compositionally biased region" description="Polar residues" evidence="13">
    <location>
        <begin position="7"/>
        <end position="29"/>
    </location>
</feature>
<evidence type="ECO:0000256" key="10">
    <source>
        <dbReference type="ARBA" id="ARBA00048679"/>
    </source>
</evidence>
<dbReference type="GO" id="GO:0004674">
    <property type="term" value="F:protein serine/threonine kinase activity"/>
    <property type="evidence" value="ECO:0007669"/>
    <property type="project" value="UniProtKB-KW"/>
</dbReference>
<evidence type="ECO:0000313" key="15">
    <source>
        <dbReference type="Ensembl" id="ENSONIP00000056048.1"/>
    </source>
</evidence>
<reference evidence="15" key="2">
    <citation type="submission" date="2025-08" db="UniProtKB">
        <authorList>
            <consortium name="Ensembl"/>
        </authorList>
    </citation>
    <scope>IDENTIFICATION</scope>
</reference>
<accession>A0A669D644</accession>
<dbReference type="InterPro" id="IPR000719">
    <property type="entry name" value="Prot_kinase_dom"/>
</dbReference>
<keyword evidence="7" id="KW-0418">Kinase</keyword>
<dbReference type="FunFam" id="1.10.510.10:FF:000094">
    <property type="entry name" value="MAP kinase-activated protein kinase 2"/>
    <property type="match status" value="1"/>
</dbReference>
<evidence type="ECO:0000256" key="4">
    <source>
        <dbReference type="ARBA" id="ARBA00022553"/>
    </source>
</evidence>
<dbReference type="FunFam" id="3.30.200.20:FF:000156">
    <property type="entry name" value="MAP kinase-activated protein kinase 3"/>
    <property type="match status" value="1"/>
</dbReference>
<evidence type="ECO:0000259" key="14">
    <source>
        <dbReference type="PROSITE" id="PS50011"/>
    </source>
</evidence>
<evidence type="ECO:0000256" key="2">
    <source>
        <dbReference type="ARBA" id="ARBA00012513"/>
    </source>
</evidence>
<keyword evidence="6 11" id="KW-0547">Nucleotide-binding</keyword>
<keyword evidence="16" id="KW-1185">Reference proteome</keyword>
<dbReference type="Gene3D" id="1.10.510.10">
    <property type="entry name" value="Transferase(Phosphotransferase) domain 1"/>
    <property type="match status" value="1"/>
</dbReference>
<dbReference type="Gene3D" id="3.30.200.20">
    <property type="entry name" value="Phosphorylase Kinase, domain 1"/>
    <property type="match status" value="1"/>
</dbReference>
<keyword evidence="4" id="KW-0597">Phosphoprotein</keyword>
<feature type="domain" description="Protein kinase" evidence="14">
    <location>
        <begin position="54"/>
        <end position="307"/>
    </location>
</feature>
<dbReference type="GO" id="GO:0005524">
    <property type="term" value="F:ATP binding"/>
    <property type="evidence" value="ECO:0007669"/>
    <property type="project" value="UniProtKB-UniRule"/>
</dbReference>